<dbReference type="AlphaFoldDB" id="A0A8E2QZ98"/>
<dbReference type="InterPro" id="IPR001854">
    <property type="entry name" value="Ribosomal_uL29"/>
</dbReference>
<comment type="caution">
    <text evidence="7">The sequence shown here is derived from an EMBL/GenBank/DDBJ whole genome shotgun (WGS) entry which is preliminary data.</text>
</comment>
<evidence type="ECO:0000313" key="8">
    <source>
        <dbReference type="Proteomes" id="UP000239010"/>
    </source>
</evidence>
<evidence type="ECO:0000256" key="2">
    <source>
        <dbReference type="ARBA" id="ARBA00022980"/>
    </source>
</evidence>
<proteinExistence type="inferred from homology"/>
<sequence>MANKLMDETRALSTSELLEKNEAKKAELFALKFQAAVGSLEQTHQIKIIKKEIARIQLVLSEKAKAGENVNTKVKTDYSKAVQEAEKSGKEVRAKQRKMIEELQAQYEGGVNGEEDAIAAAMNSAEEEQINSPEGETK</sequence>
<dbReference type="InterPro" id="IPR036049">
    <property type="entry name" value="Ribosomal_uL29_sf"/>
</dbReference>
<evidence type="ECO:0000256" key="3">
    <source>
        <dbReference type="ARBA" id="ARBA00023274"/>
    </source>
</evidence>
<reference evidence="7 8" key="1">
    <citation type="submission" date="2017-11" db="EMBL/GenBank/DDBJ databases">
        <title>Genome sequence of Entomoplasma ellychniae ELCN-1 (ATCC 43707).</title>
        <authorList>
            <person name="Lo W.-S."/>
            <person name="Gasparich G.E."/>
            <person name="Kuo C.-H."/>
        </authorList>
    </citation>
    <scope>NUCLEOTIDE SEQUENCE [LARGE SCALE GENOMIC DNA]</scope>
    <source>
        <strain evidence="7 8">ELCN-1</strain>
    </source>
</reference>
<dbReference type="GO" id="GO:0006412">
    <property type="term" value="P:translation"/>
    <property type="evidence" value="ECO:0007669"/>
    <property type="project" value="UniProtKB-UniRule"/>
</dbReference>
<dbReference type="Gene3D" id="1.10.287.310">
    <property type="match status" value="1"/>
</dbReference>
<evidence type="ECO:0000256" key="6">
    <source>
        <dbReference type="SAM" id="MobiDB-lite"/>
    </source>
</evidence>
<keyword evidence="8" id="KW-1185">Reference proteome</keyword>
<evidence type="ECO:0000313" key="7">
    <source>
        <dbReference type="EMBL" id="PPE04928.1"/>
    </source>
</evidence>
<dbReference type="InterPro" id="IPR018254">
    <property type="entry name" value="Ribosomal_uL29_CS"/>
</dbReference>
<dbReference type="HAMAP" id="MF_00374">
    <property type="entry name" value="Ribosomal_uL29"/>
    <property type="match status" value="1"/>
</dbReference>
<dbReference type="Proteomes" id="UP000239010">
    <property type="component" value="Unassembled WGS sequence"/>
</dbReference>
<dbReference type="SUPFAM" id="SSF46561">
    <property type="entry name" value="Ribosomal protein L29 (L29p)"/>
    <property type="match status" value="1"/>
</dbReference>
<evidence type="ECO:0000256" key="5">
    <source>
        <dbReference type="HAMAP-Rule" id="MF_00374"/>
    </source>
</evidence>
<organism evidence="7 8">
    <name type="scientific">Entomoplasma ellychniae</name>
    <dbReference type="NCBI Taxonomy" id="2114"/>
    <lineage>
        <taxon>Bacteria</taxon>
        <taxon>Bacillati</taxon>
        <taxon>Mycoplasmatota</taxon>
        <taxon>Mollicutes</taxon>
        <taxon>Entomoplasmatales</taxon>
        <taxon>Entomoplasmataceae</taxon>
        <taxon>Entomoplasma</taxon>
    </lineage>
</organism>
<protein>
    <recommendedName>
        <fullName evidence="4 5">Large ribosomal subunit protein uL29</fullName>
    </recommendedName>
</protein>
<accession>A0A8E2QZ98</accession>
<dbReference type="GO" id="GO:1990904">
    <property type="term" value="C:ribonucleoprotein complex"/>
    <property type="evidence" value="ECO:0007669"/>
    <property type="project" value="UniProtKB-KW"/>
</dbReference>
<keyword evidence="3 5" id="KW-0687">Ribonucleoprotein</keyword>
<feature type="region of interest" description="Disordered" evidence="6">
    <location>
        <begin position="111"/>
        <end position="138"/>
    </location>
</feature>
<dbReference type="CDD" id="cd00427">
    <property type="entry name" value="Ribosomal_L29_HIP"/>
    <property type="match status" value="1"/>
</dbReference>
<evidence type="ECO:0000256" key="1">
    <source>
        <dbReference type="ARBA" id="ARBA00009254"/>
    </source>
</evidence>
<gene>
    <name evidence="5 7" type="primary">rpmC</name>
    <name evidence="7" type="ORF">EELLY_v1c06140</name>
</gene>
<dbReference type="NCBIfam" id="TIGR00012">
    <property type="entry name" value="L29"/>
    <property type="match status" value="1"/>
</dbReference>
<dbReference type="PROSITE" id="PS00579">
    <property type="entry name" value="RIBOSOMAL_L29"/>
    <property type="match status" value="1"/>
</dbReference>
<dbReference type="EMBL" id="PHND01000001">
    <property type="protein sequence ID" value="PPE04928.1"/>
    <property type="molecule type" value="Genomic_DNA"/>
</dbReference>
<name>A0A8E2QZ98_9MOLU</name>
<dbReference type="RefSeq" id="WP_104206009.1">
    <property type="nucleotide sequence ID" value="NZ_PHND01000001.1"/>
</dbReference>
<dbReference type="Pfam" id="PF00831">
    <property type="entry name" value="Ribosomal_L29"/>
    <property type="match status" value="1"/>
</dbReference>
<dbReference type="GO" id="GO:0005840">
    <property type="term" value="C:ribosome"/>
    <property type="evidence" value="ECO:0007669"/>
    <property type="project" value="UniProtKB-KW"/>
</dbReference>
<keyword evidence="2 5" id="KW-0689">Ribosomal protein</keyword>
<dbReference type="GO" id="GO:0003735">
    <property type="term" value="F:structural constituent of ribosome"/>
    <property type="evidence" value="ECO:0007669"/>
    <property type="project" value="InterPro"/>
</dbReference>
<comment type="similarity">
    <text evidence="1 5">Belongs to the universal ribosomal protein uL29 family.</text>
</comment>
<evidence type="ECO:0000256" key="4">
    <source>
        <dbReference type="ARBA" id="ARBA00035204"/>
    </source>
</evidence>